<dbReference type="NCBIfam" id="TIGR00832">
    <property type="entry name" value="acr3"/>
    <property type="match status" value="1"/>
</dbReference>
<feature type="transmembrane region" description="Helical" evidence="9">
    <location>
        <begin position="304"/>
        <end position="324"/>
    </location>
</feature>
<dbReference type="Pfam" id="PF01758">
    <property type="entry name" value="SBF"/>
    <property type="match status" value="1"/>
</dbReference>
<gene>
    <name evidence="10" type="primary">arsB</name>
    <name evidence="10" type="ORF">DSM107014_07955</name>
</gene>
<dbReference type="GO" id="GO:0015297">
    <property type="term" value="F:antiporter activity"/>
    <property type="evidence" value="ECO:0007669"/>
    <property type="project" value="UniProtKB-UniRule"/>
</dbReference>
<dbReference type="GO" id="GO:0005886">
    <property type="term" value="C:plasma membrane"/>
    <property type="evidence" value="ECO:0007669"/>
    <property type="project" value="UniProtKB-SubCell"/>
</dbReference>
<dbReference type="AlphaFoldDB" id="A0A941GQ46"/>
<dbReference type="GO" id="GO:0015105">
    <property type="term" value="F:arsenite transmembrane transporter activity"/>
    <property type="evidence" value="ECO:0007669"/>
    <property type="project" value="TreeGrafter"/>
</dbReference>
<keyword evidence="3 8" id="KW-0813">Transport</keyword>
<keyword evidence="4 8" id="KW-1003">Cell membrane</keyword>
<comment type="similarity">
    <text evidence="2 8">Belongs to the arsenical resistance-3 (ACR3) (TC 2.A.59) family.</text>
</comment>
<comment type="caution">
    <text evidence="10">The sequence shown here is derived from an EMBL/GenBank/DDBJ whole genome shotgun (WGS) entry which is preliminary data.</text>
</comment>
<dbReference type="Gene3D" id="1.20.1530.20">
    <property type="match status" value="1"/>
</dbReference>
<evidence type="ECO:0000256" key="8">
    <source>
        <dbReference type="PIRNR" id="PIRNR005508"/>
    </source>
</evidence>
<feature type="transmembrane region" description="Helical" evidence="9">
    <location>
        <begin position="135"/>
        <end position="157"/>
    </location>
</feature>
<evidence type="ECO:0000313" key="11">
    <source>
        <dbReference type="Proteomes" id="UP000767446"/>
    </source>
</evidence>
<evidence type="ECO:0000256" key="5">
    <source>
        <dbReference type="ARBA" id="ARBA00022692"/>
    </source>
</evidence>
<feature type="transmembrane region" description="Helical" evidence="9">
    <location>
        <begin position="238"/>
        <end position="257"/>
    </location>
</feature>
<evidence type="ECO:0000256" key="9">
    <source>
        <dbReference type="SAM" id="Phobius"/>
    </source>
</evidence>
<name>A0A941GQ46_9CHRO</name>
<evidence type="ECO:0000256" key="6">
    <source>
        <dbReference type="ARBA" id="ARBA00022989"/>
    </source>
</evidence>
<evidence type="ECO:0000256" key="2">
    <source>
        <dbReference type="ARBA" id="ARBA00010110"/>
    </source>
</evidence>
<feature type="transmembrane region" description="Helical" evidence="9">
    <location>
        <begin position="195"/>
        <end position="217"/>
    </location>
</feature>
<evidence type="ECO:0000256" key="4">
    <source>
        <dbReference type="ARBA" id="ARBA00022475"/>
    </source>
</evidence>
<dbReference type="GO" id="GO:0015104">
    <property type="term" value="F:antimonite transmembrane transporter activity"/>
    <property type="evidence" value="ECO:0007669"/>
    <property type="project" value="TreeGrafter"/>
</dbReference>
<proteinExistence type="inferred from homology"/>
<keyword evidence="6 8" id="KW-1133">Transmembrane helix</keyword>
<dbReference type="PANTHER" id="PTHR43057:SF1">
    <property type="entry name" value="ARSENICAL-RESISTANCE PROTEIN 3"/>
    <property type="match status" value="1"/>
</dbReference>
<feature type="transmembrane region" description="Helical" evidence="9">
    <location>
        <begin position="91"/>
        <end position="115"/>
    </location>
</feature>
<dbReference type="InterPro" id="IPR038770">
    <property type="entry name" value="Na+/solute_symporter_sf"/>
</dbReference>
<accession>A0A941GQ46</accession>
<reference evidence="10" key="1">
    <citation type="submission" date="2021-02" db="EMBL/GenBank/DDBJ databases">
        <title>Metagenome analyses of Stigonema ocellatum DSM 106950, Chlorogloea purpurea SAG 13.99 and Gomphosphaeria aponina DSM 107014.</title>
        <authorList>
            <person name="Marter P."/>
            <person name="Huang S."/>
        </authorList>
    </citation>
    <scope>NUCLEOTIDE SEQUENCE</scope>
    <source>
        <strain evidence="10">JP213</strain>
    </source>
</reference>
<dbReference type="Proteomes" id="UP000767446">
    <property type="component" value="Unassembled WGS sequence"/>
</dbReference>
<feature type="transmembrane region" description="Helical" evidence="9">
    <location>
        <begin position="50"/>
        <end position="70"/>
    </location>
</feature>
<feature type="transmembrane region" description="Helical" evidence="9">
    <location>
        <begin position="20"/>
        <end position="38"/>
    </location>
</feature>
<evidence type="ECO:0000256" key="1">
    <source>
        <dbReference type="ARBA" id="ARBA00004651"/>
    </source>
</evidence>
<dbReference type="PIRSF" id="PIRSF005508">
    <property type="entry name" value="Acr3"/>
    <property type="match status" value="1"/>
</dbReference>
<organism evidence="10 11">
    <name type="scientific">Gomphosphaeria aponina SAG 52.96 = DSM 107014</name>
    <dbReference type="NCBI Taxonomy" id="1521640"/>
    <lineage>
        <taxon>Bacteria</taxon>
        <taxon>Bacillati</taxon>
        <taxon>Cyanobacteriota</taxon>
        <taxon>Cyanophyceae</taxon>
        <taxon>Oscillatoriophycideae</taxon>
        <taxon>Chroococcales</taxon>
        <taxon>Gomphosphaeriaceae</taxon>
        <taxon>Gomphosphaeria</taxon>
    </lineage>
</organism>
<feature type="transmembrane region" description="Helical" evidence="9">
    <location>
        <begin position="164"/>
        <end position="183"/>
    </location>
</feature>
<feature type="transmembrane region" description="Helical" evidence="9">
    <location>
        <begin position="330"/>
        <end position="351"/>
    </location>
</feature>
<protein>
    <submittedName>
        <fullName evidence="10">ACR3 family arsenite efflux transporter</fullName>
    </submittedName>
</protein>
<dbReference type="InterPro" id="IPR002657">
    <property type="entry name" value="BilAc:Na_symport/Acr3"/>
</dbReference>
<dbReference type="InterPro" id="IPR004706">
    <property type="entry name" value="Arsenical-R_Acr3"/>
</dbReference>
<keyword evidence="5 8" id="KW-0812">Transmembrane</keyword>
<evidence type="ECO:0000313" key="10">
    <source>
        <dbReference type="EMBL" id="MBR8827824.1"/>
    </source>
</evidence>
<dbReference type="EMBL" id="JADQBC010000044">
    <property type="protein sequence ID" value="MBR8827824.1"/>
    <property type="molecule type" value="Genomic_DNA"/>
</dbReference>
<dbReference type="FunFam" id="1.20.1530.20:FF:000020">
    <property type="entry name" value="Arsenical-resistance membrane protein"/>
    <property type="match status" value="1"/>
</dbReference>
<dbReference type="PANTHER" id="PTHR43057">
    <property type="entry name" value="ARSENITE EFFLUX TRANSPORTER"/>
    <property type="match status" value="1"/>
</dbReference>
<feature type="transmembrane region" description="Helical" evidence="9">
    <location>
        <begin position="269"/>
        <end position="292"/>
    </location>
</feature>
<keyword evidence="7 8" id="KW-0472">Membrane</keyword>
<comment type="subcellular location">
    <subcellularLocation>
        <location evidence="1 8">Cell membrane</location>
        <topology evidence="1 8">Multi-pass membrane protein</topology>
    </subcellularLocation>
</comment>
<evidence type="ECO:0000256" key="3">
    <source>
        <dbReference type="ARBA" id="ARBA00022448"/>
    </source>
</evidence>
<evidence type="ECO:0000256" key="7">
    <source>
        <dbReference type="ARBA" id="ARBA00023136"/>
    </source>
</evidence>
<sequence>MINPAAVKAGGQLNIFEKYLTLWVFLCILAGIALGKILPGVAKTLDAMSIYNVSIPIAICLFFMMYPIMVKIDFSQAVKAIKAPKPVILTLVVNWLIKPFTMVALAQIFLGWLFLPLLTETELIRGSEVTLSNSYIAGTILLGIAPCTAMVLMWGYLSYSNQGHTLVMVAVNSLAMLFLYAPLGKWLLSANNLIVPWQTIVFSVLIYVGLPLAAGIYSRSWIFKHKGQEWFERQFLHYLSPIAISALLLTLVLLFAFKGELIVNNPLHILLIAVPLFLQTNFIFLISYVAALKLKMSYEDAAPAALIGASNHFEVAIATAVMLFGLNSGAALATVVGVLIEVPVMLMLVEFCKKTAFWFPREPEKATLLDPRCVSSCK</sequence>